<gene>
    <name evidence="1" type="ORF">U14_01957</name>
</gene>
<accession>A0A0S6VWU1</accession>
<dbReference type="STRING" id="1499966.U14_01957"/>
<reference evidence="1" key="1">
    <citation type="journal article" date="2015" name="PeerJ">
        <title>First genomic representation of candidate bacterial phylum KSB3 points to enhanced environmental sensing as a trigger of wastewater bulking.</title>
        <authorList>
            <person name="Sekiguchi Y."/>
            <person name="Ohashi A."/>
            <person name="Parks D.H."/>
            <person name="Yamauchi T."/>
            <person name="Tyson G.W."/>
            <person name="Hugenholtz P."/>
        </authorList>
    </citation>
    <scope>NUCLEOTIDE SEQUENCE [LARGE SCALE GENOMIC DNA]</scope>
</reference>
<dbReference type="Proteomes" id="UP000030700">
    <property type="component" value="Unassembled WGS sequence"/>
</dbReference>
<keyword evidence="2" id="KW-1185">Reference proteome</keyword>
<sequence>MQKVILNRHLSIISIDIIEIGKKSIIKNKREMLVETSPSVYNDLVTSYASITHDSWP</sequence>
<dbReference type="AlphaFoldDB" id="A0A0S6VWU1"/>
<proteinExistence type="predicted"/>
<organism evidence="1">
    <name type="scientific">Candidatus Moduliflexus flocculans</name>
    <dbReference type="NCBI Taxonomy" id="1499966"/>
    <lineage>
        <taxon>Bacteria</taxon>
        <taxon>Candidatus Moduliflexota</taxon>
        <taxon>Candidatus Moduliflexia</taxon>
        <taxon>Candidatus Moduliflexales</taxon>
        <taxon>Candidatus Moduliflexaceae</taxon>
    </lineage>
</organism>
<name>A0A0S6VWU1_9BACT</name>
<evidence type="ECO:0000313" key="2">
    <source>
        <dbReference type="Proteomes" id="UP000030700"/>
    </source>
</evidence>
<dbReference type="HOGENOM" id="CLU_2987313_0_0_0"/>
<evidence type="ECO:0000313" key="1">
    <source>
        <dbReference type="EMBL" id="GAK50724.1"/>
    </source>
</evidence>
<protein>
    <submittedName>
        <fullName evidence="1">Uncharacterized protein</fullName>
    </submittedName>
</protein>
<dbReference type="EMBL" id="DF820456">
    <property type="protein sequence ID" value="GAK50724.1"/>
    <property type="molecule type" value="Genomic_DNA"/>
</dbReference>